<feature type="domain" description="DUF2096" evidence="2">
    <location>
        <begin position="116"/>
        <end position="173"/>
    </location>
</feature>
<gene>
    <name evidence="4" type="ORF">U2150_06145</name>
</gene>
<dbReference type="RefSeq" id="WP_340222484.1">
    <property type="nucleotide sequence ID" value="NZ_JAXUHJ010000009.1"/>
</dbReference>
<dbReference type="Pfam" id="PF23100">
    <property type="entry name" value="DUF2096_N"/>
    <property type="match status" value="1"/>
</dbReference>
<evidence type="ECO:0000313" key="4">
    <source>
        <dbReference type="EMBL" id="MEJ8543069.1"/>
    </source>
</evidence>
<dbReference type="EMBL" id="JAXUHJ010000009">
    <property type="protein sequence ID" value="MEJ8543069.1"/>
    <property type="molecule type" value="Genomic_DNA"/>
</dbReference>
<proteinExistence type="predicted"/>
<dbReference type="InterPro" id="IPR056730">
    <property type="entry name" value="DUF2096_C"/>
</dbReference>
<evidence type="ECO:0000313" key="5">
    <source>
        <dbReference type="Proteomes" id="UP001369247"/>
    </source>
</evidence>
<feature type="domain" description="DUF2096" evidence="3">
    <location>
        <begin position="5"/>
        <end position="99"/>
    </location>
</feature>
<organism evidence="4 5">
    <name type="scientific">Methanothermobacter wolfeii</name>
    <name type="common">Methanobacterium wolfei</name>
    <dbReference type="NCBI Taxonomy" id="145261"/>
    <lineage>
        <taxon>Archaea</taxon>
        <taxon>Methanobacteriati</taxon>
        <taxon>Methanobacteriota</taxon>
        <taxon>Methanomada group</taxon>
        <taxon>Methanobacteria</taxon>
        <taxon>Methanobacteriales</taxon>
        <taxon>Methanobacteriaceae</taxon>
        <taxon>Methanothermobacter</taxon>
    </lineage>
</organism>
<dbReference type="InterPro" id="IPR056731">
    <property type="entry name" value="DUF2096_N"/>
</dbReference>
<accession>A0ABU8TVI4</accession>
<sequence>MTLPVEQTWFVLVELLTDLRKRDVEVPVSVTEDIRLVRTSINFYKTDTENPEMIKELKRINDMLNSIQEELLDLAENLDPDYPGEWIEKLKRAARGEEVHKPPETKSRFIVGAPPGFAAARVHLKEPLAEDRVQDIAETHSLIIEFEEDDLIAVYGDSEDIKKGLKEIGSFFQGIKGGNSNENPCC</sequence>
<dbReference type="Proteomes" id="UP001369247">
    <property type="component" value="Unassembled WGS sequence"/>
</dbReference>
<protein>
    <submittedName>
        <fullName evidence="4">DUF2096 domain-containing protein</fullName>
    </submittedName>
</protein>
<dbReference type="Pfam" id="PF09869">
    <property type="entry name" value="KH_DUF2096_C"/>
    <property type="match status" value="1"/>
</dbReference>
<reference evidence="4 5" key="1">
    <citation type="submission" date="2023-12" db="EMBL/GenBank/DDBJ databases">
        <title>Phenotypic and Genomic Characterization of Methanothermobacter wolfeii Strain BSEL, a CO2-Capturing Archaeon with Minimal Nutrient Requirements.</title>
        <authorList>
            <person name="Ale Enriquez F."/>
            <person name="Ahring B.K."/>
        </authorList>
    </citation>
    <scope>NUCLEOTIDE SEQUENCE [LARGE SCALE GENOMIC DNA]</scope>
    <source>
        <strain evidence="4 5">BSEL-1</strain>
    </source>
</reference>
<comment type="caution">
    <text evidence="4">The sequence shown here is derived from an EMBL/GenBank/DDBJ whole genome shotgun (WGS) entry which is preliminary data.</text>
</comment>
<name>A0ABU8TVI4_METWO</name>
<dbReference type="InterPro" id="IPR017098">
    <property type="entry name" value="UCP037052"/>
</dbReference>
<evidence type="ECO:0000256" key="1">
    <source>
        <dbReference type="SAM" id="Coils"/>
    </source>
</evidence>
<dbReference type="PIRSF" id="PIRSF037052">
    <property type="entry name" value="UCP037052"/>
    <property type="match status" value="1"/>
</dbReference>
<evidence type="ECO:0000259" key="3">
    <source>
        <dbReference type="Pfam" id="PF23100"/>
    </source>
</evidence>
<keyword evidence="5" id="KW-1185">Reference proteome</keyword>
<feature type="coiled-coil region" evidence="1">
    <location>
        <begin position="50"/>
        <end position="77"/>
    </location>
</feature>
<evidence type="ECO:0000259" key="2">
    <source>
        <dbReference type="Pfam" id="PF09869"/>
    </source>
</evidence>
<keyword evidence="1" id="KW-0175">Coiled coil</keyword>